<gene>
    <name evidence="1" type="ORF">SALB_02016</name>
</gene>
<dbReference type="GO" id="GO:0016491">
    <property type="term" value="F:oxidoreductase activity"/>
    <property type="evidence" value="ECO:0007669"/>
    <property type="project" value="InterPro"/>
</dbReference>
<protein>
    <recommendedName>
        <fullName evidence="3">Nitroreductase domain-containing protein</fullName>
    </recommendedName>
</protein>
<evidence type="ECO:0008006" key="3">
    <source>
        <dbReference type="Google" id="ProtNLM"/>
    </source>
</evidence>
<reference evidence="1 2" key="1">
    <citation type="journal article" date="2019" name="Microbiol. Resour. Announc.">
        <title>Draft Genome Sequence of the Most Traditional epsilon-Poly-l-Lysine Producer, Streptomyces albulus NBRC14147.</title>
        <authorList>
            <person name="Yamanaka K."/>
            <person name="Hamano Y."/>
        </authorList>
    </citation>
    <scope>NUCLEOTIDE SEQUENCE [LARGE SCALE GENOMIC DNA]</scope>
    <source>
        <strain evidence="1 2">NBRC 14147</strain>
    </source>
</reference>
<comment type="caution">
    <text evidence="1">The sequence shown here is derived from an EMBL/GenBank/DDBJ whole genome shotgun (WGS) entry which is preliminary data.</text>
</comment>
<name>A0A401QVM8_STRNR</name>
<dbReference type="InterPro" id="IPR000415">
    <property type="entry name" value="Nitroreductase-like"/>
</dbReference>
<accession>A0A401QVM8</accession>
<dbReference type="SUPFAM" id="SSF55469">
    <property type="entry name" value="FMN-dependent nitroreductase-like"/>
    <property type="match status" value="1"/>
</dbReference>
<proteinExistence type="predicted"/>
<dbReference type="AlphaFoldDB" id="A0A401QVM8"/>
<evidence type="ECO:0000313" key="1">
    <source>
        <dbReference type="EMBL" id="GCB89342.1"/>
    </source>
</evidence>
<organism evidence="1 2">
    <name type="scientific">Streptomyces noursei</name>
    <name type="common">Streptomyces albulus</name>
    <dbReference type="NCBI Taxonomy" id="1971"/>
    <lineage>
        <taxon>Bacteria</taxon>
        <taxon>Bacillati</taxon>
        <taxon>Actinomycetota</taxon>
        <taxon>Actinomycetes</taxon>
        <taxon>Kitasatosporales</taxon>
        <taxon>Streptomycetaceae</taxon>
        <taxon>Streptomyces</taxon>
    </lineage>
</organism>
<sequence length="111" mass="12418">MIDLPDGSESMRTTKQWGRRDLPVSARHRQLTIFDVYLTMTEGLGACFFGIMPEHLGAFRAEFGVPDAYDPIGGITIGHRADDVPAQSARVARRRRAADEVVHRGQWGRHS</sequence>
<dbReference type="Proteomes" id="UP000288351">
    <property type="component" value="Unassembled WGS sequence"/>
</dbReference>
<evidence type="ECO:0000313" key="2">
    <source>
        <dbReference type="Proteomes" id="UP000288351"/>
    </source>
</evidence>
<dbReference type="Gene3D" id="3.40.109.10">
    <property type="entry name" value="NADH Oxidase"/>
    <property type="match status" value="1"/>
</dbReference>
<dbReference type="EMBL" id="BHXC01000006">
    <property type="protein sequence ID" value="GCB89342.1"/>
    <property type="molecule type" value="Genomic_DNA"/>
</dbReference>